<evidence type="ECO:0000313" key="2">
    <source>
        <dbReference type="EMBL" id="CAJ1501973.1"/>
    </source>
</evidence>
<accession>A0ABN9N7W2</accession>
<dbReference type="EMBL" id="OY726394">
    <property type="protein sequence ID" value="CAJ1501973.1"/>
    <property type="molecule type" value="Genomic_DNA"/>
</dbReference>
<keyword evidence="3" id="KW-1185">Reference proteome</keyword>
<protein>
    <submittedName>
        <fullName evidence="2">Uncharacterized protein</fullName>
    </submittedName>
</protein>
<feature type="region of interest" description="Disordered" evidence="1">
    <location>
        <begin position="111"/>
        <end position="132"/>
    </location>
</feature>
<organism evidence="2 3">
    <name type="scientific">[Mycobacterium] kokjensenii</name>
    <dbReference type="NCBI Taxonomy" id="3064287"/>
    <lineage>
        <taxon>Bacteria</taxon>
        <taxon>Bacillati</taxon>
        <taxon>Actinomycetota</taxon>
        <taxon>Actinomycetes</taxon>
        <taxon>Mycobacteriales</taxon>
        <taxon>Mycobacteriaceae</taxon>
        <taxon>Mycolicibacter</taxon>
    </lineage>
</organism>
<evidence type="ECO:0000313" key="3">
    <source>
        <dbReference type="Proteomes" id="UP001190336"/>
    </source>
</evidence>
<reference evidence="2 3" key="1">
    <citation type="submission" date="2023-08" db="EMBL/GenBank/DDBJ databases">
        <authorList>
            <person name="Folkvardsen B D."/>
            <person name="Norman A."/>
        </authorList>
    </citation>
    <scope>NUCLEOTIDE SEQUENCE [LARGE SCALE GENOMIC DNA]</scope>
    <source>
        <strain evidence="2 3">Mu0083</strain>
    </source>
</reference>
<sequence>MQPVEINAGPWYLRIPRADDRMDDRVTLADLGETDPGYVAAAESGWAEDTCYRWAVCEPTTGELLAEVTLDPRDGRVGTRHRAGHRDAAETGAQAVSRFAAAALGLAPMRTGVVGGPASPDEDPGHPADRQD</sequence>
<proteinExistence type="predicted"/>
<name>A0ABN9N7W2_9MYCO</name>
<feature type="compositionally biased region" description="Basic and acidic residues" evidence="1">
    <location>
        <begin position="123"/>
        <end position="132"/>
    </location>
</feature>
<dbReference type="RefSeq" id="WP_308477307.1">
    <property type="nucleotide sequence ID" value="NZ_OY726394.1"/>
</dbReference>
<evidence type="ECO:0000256" key="1">
    <source>
        <dbReference type="SAM" id="MobiDB-lite"/>
    </source>
</evidence>
<gene>
    <name evidence="2" type="ORF">MU0083_002816</name>
</gene>
<dbReference type="Proteomes" id="UP001190336">
    <property type="component" value="Chromosome"/>
</dbReference>